<keyword evidence="1" id="KW-0488">Methylation</keyword>
<keyword evidence="2" id="KW-0472">Membrane</keyword>
<dbReference type="Proteomes" id="UP000263753">
    <property type="component" value="Chromosome"/>
</dbReference>
<dbReference type="Pfam" id="PF07963">
    <property type="entry name" value="N_methyl"/>
    <property type="match status" value="1"/>
</dbReference>
<name>A0A3B7M2I9_9GAMM</name>
<dbReference type="PRINTS" id="PR00813">
    <property type="entry name" value="BCTERIALGSPG"/>
</dbReference>
<organism evidence="3 4">
    <name type="scientific">Acinetobacter chinensis</name>
    <dbReference type="NCBI Taxonomy" id="2004650"/>
    <lineage>
        <taxon>Bacteria</taxon>
        <taxon>Pseudomonadati</taxon>
        <taxon>Pseudomonadota</taxon>
        <taxon>Gammaproteobacteria</taxon>
        <taxon>Moraxellales</taxon>
        <taxon>Moraxellaceae</taxon>
        <taxon>Acinetobacter</taxon>
    </lineage>
</organism>
<evidence type="ECO:0000256" key="2">
    <source>
        <dbReference type="SAM" id="Phobius"/>
    </source>
</evidence>
<dbReference type="InterPro" id="IPR031982">
    <property type="entry name" value="PilE-like"/>
</dbReference>
<accession>A0A3B7M2I9</accession>
<sequence>MSNTFKGFTLLELMVTLVIVAVLAAIAIPGYQYFIAKARKSQAQAEMLRLSERLESYRGKQLTYAGYIPENQNVGSGQKGVVNIPYGSTGVEYDYQLTVMDINPPDSAKPSLEDATVGQGWRILAVPNQRKSSALRKSESLLLDSRGVKCMTKDLLTTASKVCTHSEGW</sequence>
<dbReference type="Gene3D" id="3.30.700.10">
    <property type="entry name" value="Glycoprotein, Type 4 Pilin"/>
    <property type="match status" value="1"/>
</dbReference>
<dbReference type="KEGG" id="achi:CDG60_16480"/>
<dbReference type="PANTHER" id="PTHR30093">
    <property type="entry name" value="GENERAL SECRETION PATHWAY PROTEIN G"/>
    <property type="match status" value="1"/>
</dbReference>
<dbReference type="InterPro" id="IPR000983">
    <property type="entry name" value="Bac_GSPG_pilin"/>
</dbReference>
<evidence type="ECO:0000313" key="3">
    <source>
        <dbReference type="EMBL" id="AXY58535.1"/>
    </source>
</evidence>
<feature type="transmembrane region" description="Helical" evidence="2">
    <location>
        <begin position="13"/>
        <end position="34"/>
    </location>
</feature>
<dbReference type="Pfam" id="PF16732">
    <property type="entry name" value="ComP_DUS"/>
    <property type="match status" value="1"/>
</dbReference>
<dbReference type="EMBL" id="CP032134">
    <property type="protein sequence ID" value="AXY58535.1"/>
    <property type="molecule type" value="Genomic_DNA"/>
</dbReference>
<dbReference type="AlphaFoldDB" id="A0A3B7M2I9"/>
<reference evidence="4" key="1">
    <citation type="submission" date="2018-09" db="EMBL/GenBank/DDBJ databases">
        <title>The complete genome of Acinetobacter sp. strain WCHAc010005.</title>
        <authorList>
            <person name="Hu Y."/>
            <person name="Long H."/>
            <person name="Feng Y."/>
            <person name="Zong Z."/>
        </authorList>
    </citation>
    <scope>NUCLEOTIDE SEQUENCE [LARGE SCALE GENOMIC DNA]</scope>
    <source>
        <strain evidence="4">WCHAc010005</strain>
    </source>
</reference>
<dbReference type="GO" id="GO:0015628">
    <property type="term" value="P:protein secretion by the type II secretion system"/>
    <property type="evidence" value="ECO:0007669"/>
    <property type="project" value="InterPro"/>
</dbReference>
<dbReference type="RefSeq" id="WP_087512208.1">
    <property type="nucleotide sequence ID" value="NZ_CP032134.1"/>
</dbReference>
<keyword evidence="2" id="KW-1133">Transmembrane helix</keyword>
<dbReference type="InterPro" id="IPR045584">
    <property type="entry name" value="Pilin-like"/>
</dbReference>
<dbReference type="PANTHER" id="PTHR30093:SF47">
    <property type="entry name" value="TYPE IV PILUS NON-CORE MINOR PILIN PILE"/>
    <property type="match status" value="1"/>
</dbReference>
<dbReference type="SUPFAM" id="SSF54523">
    <property type="entry name" value="Pili subunits"/>
    <property type="match status" value="1"/>
</dbReference>
<evidence type="ECO:0000256" key="1">
    <source>
        <dbReference type="ARBA" id="ARBA00022481"/>
    </source>
</evidence>
<dbReference type="NCBIfam" id="TIGR02532">
    <property type="entry name" value="IV_pilin_GFxxxE"/>
    <property type="match status" value="1"/>
</dbReference>
<keyword evidence="2" id="KW-0812">Transmembrane</keyword>
<dbReference type="GO" id="GO:0043683">
    <property type="term" value="P:type IV pilus assembly"/>
    <property type="evidence" value="ECO:0007669"/>
    <property type="project" value="InterPro"/>
</dbReference>
<dbReference type="PROSITE" id="PS00409">
    <property type="entry name" value="PROKAR_NTER_METHYL"/>
    <property type="match status" value="1"/>
</dbReference>
<dbReference type="InterPro" id="IPR012902">
    <property type="entry name" value="N_methyl_site"/>
</dbReference>
<proteinExistence type="predicted"/>
<protein>
    <submittedName>
        <fullName evidence="3">Prepilin-type N-terminal cleavage/methylation domain-containing protein</fullName>
    </submittedName>
</protein>
<evidence type="ECO:0000313" key="4">
    <source>
        <dbReference type="Proteomes" id="UP000263753"/>
    </source>
</evidence>
<dbReference type="GO" id="GO:0015627">
    <property type="term" value="C:type II protein secretion system complex"/>
    <property type="evidence" value="ECO:0007669"/>
    <property type="project" value="InterPro"/>
</dbReference>
<gene>
    <name evidence="3" type="ORF">CDG60_16480</name>
</gene>